<dbReference type="Proteomes" id="UP001497535">
    <property type="component" value="Unassembled WGS sequence"/>
</dbReference>
<protein>
    <submittedName>
        <fullName evidence="1">Uncharacterized protein</fullName>
    </submittedName>
</protein>
<organism evidence="1 2">
    <name type="scientific">Meloidogyne enterolobii</name>
    <name type="common">Root-knot nematode worm</name>
    <name type="synonym">Meloidogyne mayaguensis</name>
    <dbReference type="NCBI Taxonomy" id="390850"/>
    <lineage>
        <taxon>Eukaryota</taxon>
        <taxon>Metazoa</taxon>
        <taxon>Ecdysozoa</taxon>
        <taxon>Nematoda</taxon>
        <taxon>Chromadorea</taxon>
        <taxon>Rhabditida</taxon>
        <taxon>Tylenchina</taxon>
        <taxon>Tylenchomorpha</taxon>
        <taxon>Tylenchoidea</taxon>
        <taxon>Meloidogynidae</taxon>
        <taxon>Meloidogyninae</taxon>
        <taxon>Meloidogyne</taxon>
    </lineage>
</organism>
<comment type="caution">
    <text evidence="1">The sequence shown here is derived from an EMBL/GenBank/DDBJ whole genome shotgun (WGS) entry which is preliminary data.</text>
</comment>
<proteinExistence type="predicted"/>
<accession>A0ACB1AQ36</accession>
<evidence type="ECO:0000313" key="1">
    <source>
        <dbReference type="EMBL" id="CAK5098628.1"/>
    </source>
</evidence>
<gene>
    <name evidence="1" type="ORF">MENTE1834_LOCUS41649</name>
</gene>
<sequence>MAAIAGKRLSDFIQKESDIELEKIFIWSDSKLVLNWILISDKEKQPRFIKRRIEEVTQNKNLIWKYVPTELNIADIATRGLTCNELTEKKSWWQGPTFLRKNKNEWPKAIEFEKIASPKETKIEFIMNVTTEKIMNLNARSEWNKTITIGTIICKFF</sequence>
<keyword evidence="2" id="KW-1185">Reference proteome</keyword>
<name>A0ACB1AQ36_MELEN</name>
<evidence type="ECO:0000313" key="2">
    <source>
        <dbReference type="Proteomes" id="UP001497535"/>
    </source>
</evidence>
<reference evidence="1" key="1">
    <citation type="submission" date="2023-11" db="EMBL/GenBank/DDBJ databases">
        <authorList>
            <person name="Poullet M."/>
        </authorList>
    </citation>
    <scope>NUCLEOTIDE SEQUENCE</scope>
    <source>
        <strain evidence="1">E1834</strain>
    </source>
</reference>
<dbReference type="EMBL" id="CAVMJV010000104">
    <property type="protein sequence ID" value="CAK5098628.1"/>
    <property type="molecule type" value="Genomic_DNA"/>
</dbReference>